<gene>
    <name evidence="1" type="ORF">SLEP1_g5556</name>
</gene>
<protein>
    <submittedName>
        <fullName evidence="1">Uncharacterized protein</fullName>
    </submittedName>
</protein>
<proteinExistence type="predicted"/>
<evidence type="ECO:0000313" key="2">
    <source>
        <dbReference type="Proteomes" id="UP001054252"/>
    </source>
</evidence>
<evidence type="ECO:0000313" key="1">
    <source>
        <dbReference type="EMBL" id="GKU91729.1"/>
    </source>
</evidence>
<dbReference type="Proteomes" id="UP001054252">
    <property type="component" value="Unassembled WGS sequence"/>
</dbReference>
<comment type="caution">
    <text evidence="1">The sequence shown here is derived from an EMBL/GenBank/DDBJ whole genome shotgun (WGS) entry which is preliminary data.</text>
</comment>
<name>A0AAV5I0F3_9ROSI</name>
<dbReference type="AlphaFoldDB" id="A0AAV5I0F3"/>
<sequence>MTSSKVLFDLAIYTLTVGVDRHYSLPSNQKNRGTLRGWAVHL</sequence>
<dbReference type="EMBL" id="BPVZ01000005">
    <property type="protein sequence ID" value="GKU91729.1"/>
    <property type="molecule type" value="Genomic_DNA"/>
</dbReference>
<keyword evidence="2" id="KW-1185">Reference proteome</keyword>
<reference evidence="1 2" key="1">
    <citation type="journal article" date="2021" name="Commun. Biol.">
        <title>The genome of Shorea leprosula (Dipterocarpaceae) highlights the ecological relevance of drought in aseasonal tropical rainforests.</title>
        <authorList>
            <person name="Ng K.K.S."/>
            <person name="Kobayashi M.J."/>
            <person name="Fawcett J.A."/>
            <person name="Hatakeyama M."/>
            <person name="Paape T."/>
            <person name="Ng C.H."/>
            <person name="Ang C.C."/>
            <person name="Tnah L.H."/>
            <person name="Lee C.T."/>
            <person name="Nishiyama T."/>
            <person name="Sese J."/>
            <person name="O'Brien M.J."/>
            <person name="Copetti D."/>
            <person name="Mohd Noor M.I."/>
            <person name="Ong R.C."/>
            <person name="Putra M."/>
            <person name="Sireger I.Z."/>
            <person name="Indrioko S."/>
            <person name="Kosugi Y."/>
            <person name="Izuno A."/>
            <person name="Isagi Y."/>
            <person name="Lee S.L."/>
            <person name="Shimizu K.K."/>
        </authorList>
    </citation>
    <scope>NUCLEOTIDE SEQUENCE [LARGE SCALE GENOMIC DNA]</scope>
    <source>
        <strain evidence="1">214</strain>
    </source>
</reference>
<accession>A0AAV5I0F3</accession>
<organism evidence="1 2">
    <name type="scientific">Rubroshorea leprosula</name>
    <dbReference type="NCBI Taxonomy" id="152421"/>
    <lineage>
        <taxon>Eukaryota</taxon>
        <taxon>Viridiplantae</taxon>
        <taxon>Streptophyta</taxon>
        <taxon>Embryophyta</taxon>
        <taxon>Tracheophyta</taxon>
        <taxon>Spermatophyta</taxon>
        <taxon>Magnoliopsida</taxon>
        <taxon>eudicotyledons</taxon>
        <taxon>Gunneridae</taxon>
        <taxon>Pentapetalae</taxon>
        <taxon>rosids</taxon>
        <taxon>malvids</taxon>
        <taxon>Malvales</taxon>
        <taxon>Dipterocarpaceae</taxon>
        <taxon>Rubroshorea</taxon>
    </lineage>
</organism>